<dbReference type="Proteomes" id="UP000198345">
    <property type="component" value="Unassembled WGS sequence"/>
</dbReference>
<accession>A0A226GT45</accession>
<dbReference type="AlphaFoldDB" id="A0A226GT45"/>
<evidence type="ECO:0000313" key="2">
    <source>
        <dbReference type="Proteomes" id="UP000198345"/>
    </source>
</evidence>
<keyword evidence="2" id="KW-1185">Reference proteome</keyword>
<dbReference type="EMBL" id="MUGW01000058">
    <property type="protein sequence ID" value="OXA84586.1"/>
    <property type="molecule type" value="Genomic_DNA"/>
</dbReference>
<dbReference type="OrthoDB" id="1231534at2"/>
<proteinExistence type="predicted"/>
<reference evidence="1 2" key="1">
    <citation type="submission" date="2016-11" db="EMBL/GenBank/DDBJ databases">
        <title>Whole genomes of Flavobacteriaceae.</title>
        <authorList>
            <person name="Stine C."/>
            <person name="Li C."/>
            <person name="Tadesse D."/>
        </authorList>
    </citation>
    <scope>NUCLEOTIDE SEQUENCE [LARGE SCALE GENOMIC DNA]</scope>
    <source>
        <strain evidence="1 2">DSM 18292</strain>
    </source>
</reference>
<name>A0A226GT45_9FLAO</name>
<organism evidence="1 2">
    <name type="scientific">Flavobacterium hercynium</name>
    <dbReference type="NCBI Taxonomy" id="387094"/>
    <lineage>
        <taxon>Bacteria</taxon>
        <taxon>Pseudomonadati</taxon>
        <taxon>Bacteroidota</taxon>
        <taxon>Flavobacteriia</taxon>
        <taxon>Flavobacteriales</taxon>
        <taxon>Flavobacteriaceae</taxon>
        <taxon>Flavobacterium</taxon>
    </lineage>
</organism>
<protein>
    <submittedName>
        <fullName evidence="1">Uncharacterized protein</fullName>
    </submittedName>
</protein>
<evidence type="ECO:0000313" key="1">
    <source>
        <dbReference type="EMBL" id="OXA84586.1"/>
    </source>
</evidence>
<dbReference type="RefSeq" id="WP_089051764.1">
    <property type="nucleotide sequence ID" value="NZ_FXTV01000004.1"/>
</dbReference>
<sequence length="371" mass="44125">MSDSEKIYFYNNRELKHTTFHEARKYGYRYQDFENEKLIKEVHYEVEINCRTRNTYNDFVYEINRKQVYINNQEPDLLVEQMLDKCSKALFPIKIIPAADGTLYEIDNHDEIVKRWESLKNQLASYYYSEVAYKILNKVQKLILNKQELEKSLNQDWFFHLHFSPLYIEYPLEKAQTYNWKSPIFGNQSIAYKTDHTIVENYTATNKIIIYAKGKSTDERSIDEVVQGIDYPQAKLIGKPYTTLESEMEVQYKLYGEDRSLFSIIATYTTKISESKNKIQKIGLYHLVEDEDFRPNSDIKSRRAQEQFQNFQTMGDEDIIDLSKRLRNDIPHPQTDTIKKSQETISLFVDEIPTVQRKNSLEKFLGMFKKK</sequence>
<gene>
    <name evidence="1" type="ORF">B0A66_20750</name>
</gene>
<comment type="caution">
    <text evidence="1">The sequence shown here is derived from an EMBL/GenBank/DDBJ whole genome shotgun (WGS) entry which is preliminary data.</text>
</comment>